<dbReference type="Pfam" id="PF02954">
    <property type="entry name" value="HTH_8"/>
    <property type="match status" value="1"/>
</dbReference>
<keyword evidence="3" id="KW-0805">Transcription regulation</keyword>
<dbReference type="SUPFAM" id="SSF46689">
    <property type="entry name" value="Homeodomain-like"/>
    <property type="match status" value="1"/>
</dbReference>
<keyword evidence="1" id="KW-0547">Nucleotide-binding</keyword>
<dbReference type="PROSITE" id="PS50045">
    <property type="entry name" value="SIGMA54_INTERACT_4"/>
    <property type="match status" value="1"/>
</dbReference>
<dbReference type="Gene3D" id="3.30.450.20">
    <property type="entry name" value="PAS domain"/>
    <property type="match status" value="1"/>
</dbReference>
<dbReference type="Gene3D" id="3.40.50.300">
    <property type="entry name" value="P-loop containing nucleotide triphosphate hydrolases"/>
    <property type="match status" value="1"/>
</dbReference>
<dbReference type="Pfam" id="PF00158">
    <property type="entry name" value="Sigma54_activat"/>
    <property type="match status" value="1"/>
</dbReference>
<evidence type="ECO:0000256" key="1">
    <source>
        <dbReference type="ARBA" id="ARBA00022741"/>
    </source>
</evidence>
<gene>
    <name evidence="7" type="ORF">SAMN05661077_1821</name>
</gene>
<protein>
    <submittedName>
        <fullName evidence="7">Sigma54 specific transcriptional regulator, Fis family</fullName>
    </submittedName>
</protein>
<dbReference type="RefSeq" id="WP_054965512.1">
    <property type="nucleotide sequence ID" value="NZ_FMUN01000005.1"/>
</dbReference>
<dbReference type="InterPro" id="IPR009057">
    <property type="entry name" value="Homeodomain-like_sf"/>
</dbReference>
<dbReference type="GO" id="GO:0043565">
    <property type="term" value="F:sequence-specific DNA binding"/>
    <property type="evidence" value="ECO:0007669"/>
    <property type="project" value="InterPro"/>
</dbReference>
<evidence type="ECO:0000313" key="8">
    <source>
        <dbReference type="Proteomes" id="UP000183104"/>
    </source>
</evidence>
<keyword evidence="8" id="KW-1185">Reference proteome</keyword>
<dbReference type="PROSITE" id="PS00676">
    <property type="entry name" value="SIGMA54_INTERACT_2"/>
    <property type="match status" value="1"/>
</dbReference>
<dbReference type="GO" id="GO:0005524">
    <property type="term" value="F:ATP binding"/>
    <property type="evidence" value="ECO:0007669"/>
    <property type="project" value="UniProtKB-KW"/>
</dbReference>
<dbReference type="SUPFAM" id="SSF52540">
    <property type="entry name" value="P-loop containing nucleoside triphosphate hydrolases"/>
    <property type="match status" value="1"/>
</dbReference>
<feature type="domain" description="Sigma-54 factor interaction" evidence="6">
    <location>
        <begin position="135"/>
        <end position="363"/>
    </location>
</feature>
<dbReference type="SMART" id="SM00382">
    <property type="entry name" value="AAA"/>
    <property type="match status" value="1"/>
</dbReference>
<dbReference type="PANTHER" id="PTHR32071">
    <property type="entry name" value="TRANSCRIPTIONAL REGULATORY PROTEIN"/>
    <property type="match status" value="1"/>
</dbReference>
<evidence type="ECO:0000256" key="4">
    <source>
        <dbReference type="ARBA" id="ARBA00023125"/>
    </source>
</evidence>
<dbReference type="CDD" id="cd00009">
    <property type="entry name" value="AAA"/>
    <property type="match status" value="1"/>
</dbReference>
<evidence type="ECO:0000256" key="3">
    <source>
        <dbReference type="ARBA" id="ARBA00023015"/>
    </source>
</evidence>
<dbReference type="InterPro" id="IPR000014">
    <property type="entry name" value="PAS"/>
</dbReference>
<dbReference type="EMBL" id="FMUN01000005">
    <property type="protein sequence ID" value="SCY34842.1"/>
    <property type="molecule type" value="Genomic_DNA"/>
</dbReference>
<dbReference type="InterPro" id="IPR058031">
    <property type="entry name" value="AAA_lid_NorR"/>
</dbReference>
<name>A0A0P9ERT1_9GAMM</name>
<dbReference type="Proteomes" id="UP000183104">
    <property type="component" value="Unassembled WGS sequence"/>
</dbReference>
<sequence length="438" mass="48387">MHPTPDPVIQSLIDAQEGPFVLIDGDYRVVAANTAYREAYGLGADEPIVGRRCYEVSHHLDHPCHLDGEDCPHRRVFETQRQHVVLHTHYDRSGRAEHVRIKGHPVAGPGGERLVGEAITRLAGTEDMDCEEMRLIGNSPALLRAVDKLTQVAQSDLGILLLGESGVGKDLAARYVHSRSPRREGPFQVVDCSTLNGELFESEIFGHEPGAFTGCVGRKQGLFELADGGTLFLDEVGELPLAMQAKLLRALESGQFRRLGAEEAGSADVRVVTATNRDLAAMVREGTFREDLYYRLACITIQLPSLRERREDIPALAEALLTRINRANGTHCTLSSAALERLSAYDFPGNIRELRNILQRAVALCSGGVIGVEELGLEGESVPVERYRAAAPPSLRELELRSIQELLERYEGRRKPVAEALGMSERTLYRKLKRYGLN</sequence>
<dbReference type="GO" id="GO:0006355">
    <property type="term" value="P:regulation of DNA-templated transcription"/>
    <property type="evidence" value="ECO:0007669"/>
    <property type="project" value="InterPro"/>
</dbReference>
<dbReference type="InterPro" id="IPR025943">
    <property type="entry name" value="Sigma_54_int_dom_ATP-bd_2"/>
</dbReference>
<dbReference type="OrthoDB" id="9804019at2"/>
<dbReference type="PROSITE" id="PS00688">
    <property type="entry name" value="SIGMA54_INTERACT_3"/>
    <property type="match status" value="1"/>
</dbReference>
<dbReference type="InterPro" id="IPR002078">
    <property type="entry name" value="Sigma_54_int"/>
</dbReference>
<accession>A0A0P9ERT1</accession>
<dbReference type="InterPro" id="IPR003593">
    <property type="entry name" value="AAA+_ATPase"/>
</dbReference>
<dbReference type="Pfam" id="PF25601">
    <property type="entry name" value="AAA_lid_14"/>
    <property type="match status" value="1"/>
</dbReference>
<keyword evidence="4" id="KW-0238">DNA-binding</keyword>
<dbReference type="Gene3D" id="1.10.10.60">
    <property type="entry name" value="Homeodomain-like"/>
    <property type="match status" value="1"/>
</dbReference>
<dbReference type="PRINTS" id="PR01590">
    <property type="entry name" value="HTHFIS"/>
</dbReference>
<dbReference type="InterPro" id="IPR025944">
    <property type="entry name" value="Sigma_54_int_dom_CS"/>
</dbReference>
<dbReference type="Gene3D" id="1.10.8.60">
    <property type="match status" value="1"/>
</dbReference>
<dbReference type="CDD" id="cd00130">
    <property type="entry name" value="PAS"/>
    <property type="match status" value="1"/>
</dbReference>
<evidence type="ECO:0000256" key="5">
    <source>
        <dbReference type="ARBA" id="ARBA00023163"/>
    </source>
</evidence>
<dbReference type="InterPro" id="IPR027417">
    <property type="entry name" value="P-loop_NTPase"/>
</dbReference>
<proteinExistence type="predicted"/>
<organism evidence="7 8">
    <name type="scientific">Thiohalorhabdus denitrificans</name>
    <dbReference type="NCBI Taxonomy" id="381306"/>
    <lineage>
        <taxon>Bacteria</taxon>
        <taxon>Pseudomonadati</taxon>
        <taxon>Pseudomonadota</taxon>
        <taxon>Gammaproteobacteria</taxon>
        <taxon>Thiohalorhabdales</taxon>
        <taxon>Thiohalorhabdaceae</taxon>
        <taxon>Thiohalorhabdus</taxon>
    </lineage>
</organism>
<dbReference type="STRING" id="381306.AN478_05005"/>
<dbReference type="SUPFAM" id="SSF55785">
    <property type="entry name" value="PYP-like sensor domain (PAS domain)"/>
    <property type="match status" value="1"/>
</dbReference>
<keyword evidence="2" id="KW-0067">ATP-binding</keyword>
<dbReference type="InterPro" id="IPR013656">
    <property type="entry name" value="PAS_4"/>
</dbReference>
<evidence type="ECO:0000256" key="2">
    <source>
        <dbReference type="ARBA" id="ARBA00022840"/>
    </source>
</evidence>
<dbReference type="InterPro" id="IPR035965">
    <property type="entry name" value="PAS-like_dom_sf"/>
</dbReference>
<keyword evidence="5" id="KW-0804">Transcription</keyword>
<evidence type="ECO:0000259" key="6">
    <source>
        <dbReference type="PROSITE" id="PS50045"/>
    </source>
</evidence>
<dbReference type="Pfam" id="PF08448">
    <property type="entry name" value="PAS_4"/>
    <property type="match status" value="1"/>
</dbReference>
<evidence type="ECO:0000313" key="7">
    <source>
        <dbReference type="EMBL" id="SCY34842.1"/>
    </source>
</evidence>
<reference evidence="8" key="1">
    <citation type="submission" date="2016-10" db="EMBL/GenBank/DDBJ databases">
        <authorList>
            <person name="Varghese N."/>
        </authorList>
    </citation>
    <scope>NUCLEOTIDE SEQUENCE [LARGE SCALE GENOMIC DNA]</scope>
    <source>
        <strain evidence="8">HL 19</strain>
    </source>
</reference>
<dbReference type="AlphaFoldDB" id="A0A0P9ERT1"/>
<dbReference type="FunFam" id="3.40.50.300:FF:000006">
    <property type="entry name" value="DNA-binding transcriptional regulator NtrC"/>
    <property type="match status" value="1"/>
</dbReference>
<dbReference type="InterPro" id="IPR002197">
    <property type="entry name" value="HTH_Fis"/>
</dbReference>